<protein>
    <submittedName>
        <fullName evidence="1">Uncharacterized protein</fullName>
    </submittedName>
</protein>
<evidence type="ECO:0000313" key="1">
    <source>
        <dbReference type="EMBL" id="OOH98138.1"/>
    </source>
</evidence>
<proteinExistence type="predicted"/>
<sequence>MTIASEEPAIESPLNTKADEYLKTDKFEVMSVETRVNNLKNIKVLLKTNQKSEKHIETIVKEIRAFYAPYKANINVFDTIEGMEKADIYPLKGSDRSVVAKHFIAMSSFDAPEVVWMYPIK</sequence>
<organism evidence="1 2">
    <name type="scientific">Elizabethkingia meningoseptica</name>
    <name type="common">Chryseobacterium meningosepticum</name>
    <dbReference type="NCBI Taxonomy" id="238"/>
    <lineage>
        <taxon>Bacteria</taxon>
        <taxon>Pseudomonadati</taxon>
        <taxon>Bacteroidota</taxon>
        <taxon>Flavobacteriia</taxon>
        <taxon>Flavobacteriales</taxon>
        <taxon>Weeksellaceae</taxon>
        <taxon>Elizabethkingia</taxon>
    </lineage>
</organism>
<accession>A0A1T3F4K5</accession>
<dbReference type="Proteomes" id="UP000188947">
    <property type="component" value="Unassembled WGS sequence"/>
</dbReference>
<dbReference type="EMBL" id="MPOG01000001">
    <property type="protein sequence ID" value="OOH98138.1"/>
    <property type="molecule type" value="Genomic_DNA"/>
</dbReference>
<gene>
    <name evidence="1" type="ORF">BMF97_02400</name>
</gene>
<comment type="caution">
    <text evidence="1">The sequence shown here is derived from an EMBL/GenBank/DDBJ whole genome shotgun (WGS) entry which is preliminary data.</text>
</comment>
<dbReference type="AlphaFoldDB" id="A0A1T3F4K5"/>
<reference evidence="1 2" key="1">
    <citation type="submission" date="2016-11" db="EMBL/GenBank/DDBJ databases">
        <title>Genome sequence and comparative genomic analysis of clinical strain Elizabethkingia meningoseptica 61421 PRCM.</title>
        <authorList>
            <person name="Wang M."/>
            <person name="Hu S."/>
            <person name="Cao L."/>
            <person name="Jiang T."/>
            <person name="Zhou Y."/>
            <person name="Ming D."/>
        </authorList>
    </citation>
    <scope>NUCLEOTIDE SEQUENCE [LARGE SCALE GENOMIC DNA]</scope>
    <source>
        <strain evidence="1 2">61421 PRCM</strain>
    </source>
</reference>
<name>A0A1T3F4K5_ELIME</name>
<dbReference type="STRING" id="238.BBD35_01715"/>
<keyword evidence="2" id="KW-1185">Reference proteome</keyword>
<evidence type="ECO:0000313" key="2">
    <source>
        <dbReference type="Proteomes" id="UP000188947"/>
    </source>
</evidence>